<dbReference type="NCBIfam" id="TIGR00952">
    <property type="entry name" value="S15_bact"/>
    <property type="match status" value="1"/>
</dbReference>
<evidence type="ECO:0000256" key="1">
    <source>
        <dbReference type="ARBA" id="ARBA00022980"/>
    </source>
</evidence>
<dbReference type="AlphaFoldDB" id="A0A292IIK5"/>
<gene>
    <name evidence="3" type="primary">rpsO</name>
    <name evidence="6" type="ORF">MAMA39_02240</name>
</gene>
<dbReference type="PANTHER" id="PTHR23321:SF26">
    <property type="entry name" value="SMALL RIBOSOMAL SUBUNIT PROTEIN US15M"/>
    <property type="match status" value="1"/>
</dbReference>
<dbReference type="RefSeq" id="WP_343251691.1">
    <property type="nucleotide sequence ID" value="NZ_HG937516.1"/>
</dbReference>
<evidence type="ECO:0000313" key="7">
    <source>
        <dbReference type="Proteomes" id="UP000261764"/>
    </source>
</evidence>
<dbReference type="HAMAP" id="MF_01343_B">
    <property type="entry name" value="Ribosomal_uS15_B"/>
    <property type="match status" value="1"/>
</dbReference>
<dbReference type="PROSITE" id="PS00362">
    <property type="entry name" value="RIBOSOMAL_S15"/>
    <property type="match status" value="1"/>
</dbReference>
<dbReference type="SMART" id="SM01387">
    <property type="entry name" value="Ribosomal_S15"/>
    <property type="match status" value="1"/>
</dbReference>
<evidence type="ECO:0000256" key="4">
    <source>
        <dbReference type="RuleBase" id="RU003919"/>
    </source>
</evidence>
<dbReference type="InterPro" id="IPR000589">
    <property type="entry name" value="Ribosomal_uS15"/>
</dbReference>
<keyword evidence="3 5" id="KW-0699">rRNA-binding</keyword>
<name>A0A292IIK5_9MOLU</name>
<comment type="subunit">
    <text evidence="3">Part of the 30S ribosomal subunit. Forms a bridge to the 50S subunit in the 70S ribosome, contacting the 23S rRNA.</text>
</comment>
<accession>A0A292IIK5</accession>
<dbReference type="CDD" id="cd00353">
    <property type="entry name" value="Ribosomal_S15p_S13e"/>
    <property type="match status" value="1"/>
</dbReference>
<dbReference type="GO" id="GO:0006412">
    <property type="term" value="P:translation"/>
    <property type="evidence" value="ECO:0007669"/>
    <property type="project" value="UniProtKB-UniRule"/>
</dbReference>
<dbReference type="SUPFAM" id="SSF47060">
    <property type="entry name" value="S15/NS1 RNA-binding domain"/>
    <property type="match status" value="1"/>
</dbReference>
<dbReference type="Proteomes" id="UP000261764">
    <property type="component" value="Chromosome I"/>
</dbReference>
<dbReference type="InterPro" id="IPR009068">
    <property type="entry name" value="uS15_NS1_RNA-bd_sf"/>
</dbReference>
<dbReference type="GO" id="GO:0003735">
    <property type="term" value="F:structural constituent of ribosome"/>
    <property type="evidence" value="ECO:0007669"/>
    <property type="project" value="InterPro"/>
</dbReference>
<protein>
    <recommendedName>
        <fullName evidence="3">Small ribosomal subunit protein uS15</fullName>
    </recommendedName>
</protein>
<comment type="function">
    <text evidence="3">Forms an intersubunit bridge (bridge B4) with the 23S rRNA of the 50S subunit in the ribosome.</text>
</comment>
<dbReference type="PANTHER" id="PTHR23321">
    <property type="entry name" value="RIBOSOMAL PROTEIN S15, BACTERIAL AND ORGANELLAR"/>
    <property type="match status" value="1"/>
</dbReference>
<sequence length="89" mass="10577">MALTKTEKSALINQYKMHDQDVGSIFVQVAVLTSEIKQITEHLINNKKDYISKRGLYQKVSKRKRLLAYLQERNLEQYRDLIKRLGLRR</sequence>
<dbReference type="EMBL" id="HG937516">
    <property type="protein sequence ID" value="CDN40347.1"/>
    <property type="molecule type" value="Genomic_DNA"/>
</dbReference>
<dbReference type="Pfam" id="PF00312">
    <property type="entry name" value="Ribosomal_S15"/>
    <property type="match status" value="1"/>
</dbReference>
<dbReference type="GO" id="GO:0019843">
    <property type="term" value="F:rRNA binding"/>
    <property type="evidence" value="ECO:0007669"/>
    <property type="project" value="UniProtKB-UniRule"/>
</dbReference>
<evidence type="ECO:0000256" key="5">
    <source>
        <dbReference type="RuleBase" id="RU004524"/>
    </source>
</evidence>
<dbReference type="InterPro" id="IPR005290">
    <property type="entry name" value="Ribosomal_uS15_bac-type"/>
</dbReference>
<keyword evidence="7" id="KW-1185">Reference proteome</keyword>
<evidence type="ECO:0000313" key="6">
    <source>
        <dbReference type="EMBL" id="CDN40347.1"/>
    </source>
</evidence>
<organism evidence="6 7">
    <name type="scientific">Mycoplasma amphoriforme A39</name>
    <dbReference type="NCBI Taxonomy" id="572419"/>
    <lineage>
        <taxon>Bacteria</taxon>
        <taxon>Bacillati</taxon>
        <taxon>Mycoplasmatota</taxon>
        <taxon>Mollicutes</taxon>
        <taxon>Mycoplasmataceae</taxon>
        <taxon>Mycoplasma</taxon>
    </lineage>
</organism>
<comment type="function">
    <text evidence="3 5">One of the primary rRNA binding proteins, it binds directly to 16S rRNA where it helps nucleate assembly of the platform of the 30S subunit by binding and bridging several RNA helices of the 16S rRNA.</text>
</comment>
<dbReference type="GO" id="GO:0022627">
    <property type="term" value="C:cytosolic small ribosomal subunit"/>
    <property type="evidence" value="ECO:0007669"/>
    <property type="project" value="TreeGrafter"/>
</dbReference>
<evidence type="ECO:0000256" key="2">
    <source>
        <dbReference type="ARBA" id="ARBA00023274"/>
    </source>
</evidence>
<proteinExistence type="inferred from homology"/>
<comment type="similarity">
    <text evidence="3 4">Belongs to the universal ribosomal protein uS15 family.</text>
</comment>
<keyword evidence="2 3" id="KW-0687">Ribonucleoprotein</keyword>
<dbReference type="Gene3D" id="6.10.250.3130">
    <property type="match status" value="1"/>
</dbReference>
<reference evidence="6 7" key="1">
    <citation type="journal article" date="2015" name="Clin. Infect. Dis.">
        <title>Genomic Investigations unmask Mycoplasma amphoriforme, a new respiratory pathogen.</title>
        <authorList>
            <person name="Gillespie S.H."/>
            <person name="Ling C.L."/>
            <person name="Oravcova K."/>
            <person name="Pinheiro M."/>
            <person name="Wells L."/>
            <person name="Bryant J.M."/>
            <person name="McHugh T.D."/>
            <person name="Bebear C."/>
            <person name="Webster D."/>
            <person name="Harris S.R."/>
            <person name="Seth-Smith H.M."/>
            <person name="Thomson N.R."/>
        </authorList>
    </citation>
    <scope>NUCLEOTIDE SEQUENCE [LARGE SCALE GENOMIC DNA]</scope>
    <source>
        <strain evidence="6 7">A39</strain>
    </source>
</reference>
<dbReference type="Gene3D" id="1.10.287.10">
    <property type="entry name" value="S15/NS1, RNA-binding"/>
    <property type="match status" value="1"/>
</dbReference>
<keyword evidence="1 3" id="KW-0689">Ribosomal protein</keyword>
<keyword evidence="3 5" id="KW-0694">RNA-binding</keyword>
<dbReference type="KEGG" id="mamp:MAMA39_02240"/>
<evidence type="ECO:0000256" key="3">
    <source>
        <dbReference type="HAMAP-Rule" id="MF_01343"/>
    </source>
</evidence>